<reference evidence="2 3" key="1">
    <citation type="submission" date="2017-04" db="EMBL/GenBank/DDBJ databases">
        <title>Novel microbial lineages endemic to geothermal iron-oxide mats fill important gaps in the evolutionary history of Archaea.</title>
        <authorList>
            <person name="Jay Z.J."/>
            <person name="Beam J.P."/>
            <person name="Dlakic M."/>
            <person name="Rusch D.B."/>
            <person name="Kozubal M.A."/>
            <person name="Inskeep W.P."/>
        </authorList>
    </citation>
    <scope>NUCLEOTIDE SEQUENCE [LARGE SCALE GENOMIC DNA]</scope>
    <source>
        <strain evidence="2">OSP_D</strain>
    </source>
</reference>
<gene>
    <name evidence="2" type="ORF">B9Q01_03410</name>
</gene>
<dbReference type="SUPFAM" id="SSF54909">
    <property type="entry name" value="Dimeric alpha+beta barrel"/>
    <property type="match status" value="1"/>
</dbReference>
<accession>A0A2R6ABP4</accession>
<feature type="domain" description="Transcription regulator AsnC/Lrp ligand binding" evidence="1">
    <location>
        <begin position="6"/>
        <end position="76"/>
    </location>
</feature>
<dbReference type="Gene3D" id="3.30.70.920">
    <property type="match status" value="1"/>
</dbReference>
<dbReference type="InterPro" id="IPR011008">
    <property type="entry name" value="Dimeric_a/b-barrel"/>
</dbReference>
<dbReference type="Pfam" id="PF01037">
    <property type="entry name" value="AsnC_trans_reg"/>
    <property type="match status" value="1"/>
</dbReference>
<evidence type="ECO:0000313" key="2">
    <source>
        <dbReference type="EMBL" id="PSN83822.1"/>
    </source>
</evidence>
<comment type="caution">
    <text evidence="2">The sequence shown here is derived from an EMBL/GenBank/DDBJ whole genome shotgun (WGS) entry which is preliminary data.</text>
</comment>
<dbReference type="InterPro" id="IPR019887">
    <property type="entry name" value="Tscrpt_reg_AsnC/Lrp_C"/>
</dbReference>
<evidence type="ECO:0000259" key="1">
    <source>
        <dbReference type="Pfam" id="PF01037"/>
    </source>
</evidence>
<dbReference type="AlphaFoldDB" id="A0A2R6ABP4"/>
<protein>
    <submittedName>
        <fullName evidence="2">AsnC family transcriptional regulator</fullName>
    </submittedName>
</protein>
<dbReference type="Proteomes" id="UP000240880">
    <property type="component" value="Unassembled WGS sequence"/>
</dbReference>
<sequence>MVSAYILITTEVGSEDEVLETIKRLPSVKSVSIVYGAYDLVAYVEAPSMDEIKRLVSNEIRKIEKIRSTLTMPVIEH</sequence>
<name>A0A2R6ABP4_9ARCH</name>
<proteinExistence type="predicted"/>
<dbReference type="EMBL" id="NEXC01000014">
    <property type="protein sequence ID" value="PSN83822.1"/>
    <property type="molecule type" value="Genomic_DNA"/>
</dbReference>
<evidence type="ECO:0000313" key="3">
    <source>
        <dbReference type="Proteomes" id="UP000240880"/>
    </source>
</evidence>
<organism evidence="2 3">
    <name type="scientific">Candidatus Marsarchaeota G1 archaeon OSP_D</name>
    <dbReference type="NCBI Taxonomy" id="1978155"/>
    <lineage>
        <taxon>Archaea</taxon>
        <taxon>Candidatus Marsarchaeota</taxon>
        <taxon>Candidatus Marsarchaeota group 1</taxon>
    </lineage>
</organism>